<evidence type="ECO:0000256" key="1">
    <source>
        <dbReference type="SAM" id="Phobius"/>
    </source>
</evidence>
<dbReference type="AlphaFoldDB" id="D1AVY1"/>
<dbReference type="EMBL" id="CP001779">
    <property type="protein sequence ID" value="ACZ01891.1"/>
    <property type="molecule type" value="Genomic_DNA"/>
</dbReference>
<dbReference type="KEGG" id="smf:Smon_1458"/>
<dbReference type="Proteomes" id="UP000002072">
    <property type="component" value="Chromosome"/>
</dbReference>
<sequence>MQDRFKYFNLLIYIFIPIIVNLIVVDEVIFIEDKLQRRLFKLVLTTIYMLCLKLISFLIKKLKTKQCKEK</sequence>
<evidence type="ECO:0000313" key="2">
    <source>
        <dbReference type="EMBL" id="ACZ01891.1"/>
    </source>
</evidence>
<dbReference type="HOGENOM" id="CLU_2756178_0_0_0"/>
<feature type="transmembrane region" description="Helical" evidence="1">
    <location>
        <begin position="7"/>
        <end position="24"/>
    </location>
</feature>
<gene>
    <name evidence="2" type="ordered locus">Smon_1458</name>
</gene>
<name>D1AVY1_STRM9</name>
<organism evidence="2 3">
    <name type="scientific">Streptobacillus moniliformis (strain ATCC 14647 / DSM 12112 / NCTC 10651 / 9901)</name>
    <dbReference type="NCBI Taxonomy" id="519441"/>
    <lineage>
        <taxon>Bacteria</taxon>
        <taxon>Fusobacteriati</taxon>
        <taxon>Fusobacteriota</taxon>
        <taxon>Fusobacteriia</taxon>
        <taxon>Fusobacteriales</taxon>
        <taxon>Leptotrichiaceae</taxon>
        <taxon>Streptobacillus</taxon>
    </lineage>
</organism>
<dbReference type="STRING" id="519441.Smon_1458"/>
<protein>
    <submittedName>
        <fullName evidence="2">Uncharacterized protein</fullName>
    </submittedName>
</protein>
<proteinExistence type="predicted"/>
<keyword evidence="1" id="KW-0472">Membrane</keyword>
<evidence type="ECO:0000313" key="3">
    <source>
        <dbReference type="Proteomes" id="UP000002072"/>
    </source>
</evidence>
<feature type="transmembrane region" description="Helical" evidence="1">
    <location>
        <begin position="39"/>
        <end position="59"/>
    </location>
</feature>
<dbReference type="GeneID" id="29673307"/>
<keyword evidence="1" id="KW-0812">Transmembrane</keyword>
<keyword evidence="1" id="KW-1133">Transmembrane helix</keyword>
<dbReference type="RefSeq" id="WP_012859437.1">
    <property type="nucleotide sequence ID" value="NC_013515.1"/>
</dbReference>
<reference evidence="2 3" key="1">
    <citation type="journal article" date="2009" name="Stand. Genomic Sci.">
        <title>Complete genome sequence of Streptobacillus moniliformis type strain (9901T).</title>
        <authorList>
            <person name="Nolan M."/>
            <person name="Gronow S."/>
            <person name="Lapidus A."/>
            <person name="Ivanova N."/>
            <person name="Copeland A."/>
            <person name="Lucas S."/>
            <person name="Del Rio T.G."/>
            <person name="Chen F."/>
            <person name="Tice H."/>
            <person name="Pitluck S."/>
            <person name="Cheng J.F."/>
            <person name="Sims D."/>
            <person name="Meincke L."/>
            <person name="Bruce D."/>
            <person name="Goodwin L."/>
            <person name="Brettin T."/>
            <person name="Han C."/>
            <person name="Detter J.C."/>
            <person name="Ovchinikova G."/>
            <person name="Pati A."/>
            <person name="Mavromatis K."/>
            <person name="Mikhailova N."/>
            <person name="Chen A."/>
            <person name="Palaniappan K."/>
            <person name="Land M."/>
            <person name="Hauser L."/>
            <person name="Chang Y.J."/>
            <person name="Jeffries C.D."/>
            <person name="Rohde M."/>
            <person name="Sproer C."/>
            <person name="Goker M."/>
            <person name="Bristow J."/>
            <person name="Eisen J.A."/>
            <person name="Markowitz V."/>
            <person name="Hugenholtz P."/>
            <person name="Kyrpides N.C."/>
            <person name="Klenk H.P."/>
            <person name="Chain P."/>
        </authorList>
    </citation>
    <scope>NUCLEOTIDE SEQUENCE [LARGE SCALE GENOMIC DNA]</scope>
    <source>
        <strain evidence="3">ATCC 14647 / DSM 12112 / NCTC 10651 / 9901</strain>
    </source>
</reference>
<accession>D1AVY1</accession>
<keyword evidence="3" id="KW-1185">Reference proteome</keyword>